<dbReference type="Proteomes" id="UP000012249">
    <property type="component" value="Unassembled WGS sequence"/>
</dbReference>
<reference evidence="1 2" key="1">
    <citation type="submission" date="2013-02" db="EMBL/GenBank/DDBJ databases">
        <authorList>
            <person name="Harkins D.M."/>
            <person name="Durkin A.S."/>
            <person name="Brinkac L.M."/>
            <person name="Haft D.H."/>
            <person name="Selengut J.D."/>
            <person name="Sanka R."/>
            <person name="DePew J."/>
            <person name="Purushe J."/>
            <person name="Haake D.A."/>
            <person name="Matsunaga J."/>
            <person name="Vinetz J.M."/>
            <person name="Sutton G.G."/>
            <person name="Nierman W.C."/>
            <person name="Fouts D.E."/>
        </authorList>
    </citation>
    <scope>NUCLEOTIDE SEQUENCE [LARGE SCALE GENOMIC DNA]</scope>
    <source>
        <strain evidence="1 2">Ecochallenge</strain>
    </source>
</reference>
<dbReference type="AlphaFoldDB" id="N1TWH2"/>
<proteinExistence type="predicted"/>
<accession>N1TWH2</accession>
<evidence type="ECO:0000313" key="2">
    <source>
        <dbReference type="Proteomes" id="UP000012249"/>
    </source>
</evidence>
<sequence length="37" mass="4455">MILQKGWPDSLNTYLQIQNKPLQTESYKNELIDQEKF</sequence>
<evidence type="ECO:0000313" key="1">
    <source>
        <dbReference type="EMBL" id="EMY12633.1"/>
    </source>
</evidence>
<protein>
    <submittedName>
        <fullName evidence="1">Uncharacterized protein</fullName>
    </submittedName>
</protein>
<organism evidence="1 2">
    <name type="scientific">Leptospira weilii str. Ecochallenge</name>
    <dbReference type="NCBI Taxonomy" id="1049986"/>
    <lineage>
        <taxon>Bacteria</taxon>
        <taxon>Pseudomonadati</taxon>
        <taxon>Spirochaetota</taxon>
        <taxon>Spirochaetia</taxon>
        <taxon>Leptospirales</taxon>
        <taxon>Leptospiraceae</taxon>
        <taxon>Leptospira</taxon>
    </lineage>
</organism>
<name>N1TWH2_9LEPT</name>
<gene>
    <name evidence="1" type="ORF">LEP1GSC043_0674</name>
</gene>
<comment type="caution">
    <text evidence="1">The sequence shown here is derived from an EMBL/GenBank/DDBJ whole genome shotgun (WGS) entry which is preliminary data.</text>
</comment>
<dbReference type="EMBL" id="AHMI02000285">
    <property type="protein sequence ID" value="EMY12633.1"/>
    <property type="molecule type" value="Genomic_DNA"/>
</dbReference>